<dbReference type="InterPro" id="IPR025349">
    <property type="entry name" value="DUF4253"/>
</dbReference>
<protein>
    <recommendedName>
        <fullName evidence="1">DUF4253 domain-containing protein</fullName>
    </recommendedName>
</protein>
<evidence type="ECO:0000259" key="1">
    <source>
        <dbReference type="Pfam" id="PF14062"/>
    </source>
</evidence>
<sequence>MPLPPVLHPLFPDGANARSTLGTSLPPGRLIVPAESGGAPVMWLSDGPAPAGLWEELQREHPYSGLWPLLLTHPAGDLDFRPWATGELAPEQASLALGHDPAAVLRDWWNSPSTARPDDPGEAADRLRMLEPYGHEWPGPAPSPAPAEKGDPMAAAAAAAQWLLHHDPELRIGLVRADSGAEALAVCGWTGARNHAGADRIGAVLHSWEERYGARLVELGLTGLRLSVSWRPADLDEALPLAAEHVAFCPGNVLRGTESLTDYAEELVLEKCWSFWWA</sequence>
<keyword evidence="3" id="KW-1185">Reference proteome</keyword>
<comment type="caution">
    <text evidence="2">The sequence shown here is derived from an EMBL/GenBank/DDBJ whole genome shotgun (WGS) entry which is preliminary data.</text>
</comment>
<gene>
    <name evidence="2" type="ORF">GCM10010326_60500</name>
</gene>
<organism evidence="2 3">
    <name type="scientific">Streptomyces xanthochromogenes</name>
    <dbReference type="NCBI Taxonomy" id="67384"/>
    <lineage>
        <taxon>Bacteria</taxon>
        <taxon>Bacillati</taxon>
        <taxon>Actinomycetota</taxon>
        <taxon>Actinomycetes</taxon>
        <taxon>Kitasatosporales</taxon>
        <taxon>Streptomycetaceae</taxon>
        <taxon>Streptomyces</taxon>
    </lineage>
</organism>
<proteinExistence type="predicted"/>
<evidence type="ECO:0000313" key="2">
    <source>
        <dbReference type="EMBL" id="GGY57810.1"/>
    </source>
</evidence>
<dbReference type="Proteomes" id="UP000600946">
    <property type="component" value="Unassembled WGS sequence"/>
</dbReference>
<reference evidence="3" key="1">
    <citation type="journal article" date="2019" name="Int. J. Syst. Evol. Microbiol.">
        <title>The Global Catalogue of Microorganisms (GCM) 10K type strain sequencing project: providing services to taxonomists for standard genome sequencing and annotation.</title>
        <authorList>
            <consortium name="The Broad Institute Genomics Platform"/>
            <consortium name="The Broad Institute Genome Sequencing Center for Infectious Disease"/>
            <person name="Wu L."/>
            <person name="Ma J."/>
        </authorList>
    </citation>
    <scope>NUCLEOTIDE SEQUENCE [LARGE SCALE GENOMIC DNA]</scope>
    <source>
        <strain evidence="3">JCM 4594</strain>
    </source>
</reference>
<name>A0ABQ3AK26_9ACTN</name>
<feature type="domain" description="DUF4253" evidence="1">
    <location>
        <begin position="171"/>
        <end position="277"/>
    </location>
</feature>
<accession>A0ABQ3AK26</accession>
<dbReference type="Pfam" id="PF14062">
    <property type="entry name" value="DUF4253"/>
    <property type="match status" value="1"/>
</dbReference>
<evidence type="ECO:0000313" key="3">
    <source>
        <dbReference type="Proteomes" id="UP000600946"/>
    </source>
</evidence>
<dbReference type="EMBL" id="BMUU01000013">
    <property type="protein sequence ID" value="GGY57810.1"/>
    <property type="molecule type" value="Genomic_DNA"/>
</dbReference>